<dbReference type="Pfam" id="PF00168">
    <property type="entry name" value="C2"/>
    <property type="match status" value="2"/>
</dbReference>
<reference evidence="3" key="2">
    <citation type="submission" date="2015-06" db="UniProtKB">
        <authorList>
            <consortium name="EnsemblMetazoa"/>
        </authorList>
    </citation>
    <scope>IDENTIFICATION</scope>
</reference>
<dbReference type="PROSITE" id="PS50004">
    <property type="entry name" value="C2"/>
    <property type="match status" value="2"/>
</dbReference>
<name>T1GH69_MEGSC</name>
<dbReference type="GO" id="GO:0000149">
    <property type="term" value="F:SNARE binding"/>
    <property type="evidence" value="ECO:0007669"/>
    <property type="project" value="TreeGrafter"/>
</dbReference>
<organism evidence="3 4">
    <name type="scientific">Megaselia scalaris</name>
    <name type="common">Humpbacked fly</name>
    <name type="synonym">Phora scalaris</name>
    <dbReference type="NCBI Taxonomy" id="36166"/>
    <lineage>
        <taxon>Eukaryota</taxon>
        <taxon>Metazoa</taxon>
        <taxon>Ecdysozoa</taxon>
        <taxon>Arthropoda</taxon>
        <taxon>Hexapoda</taxon>
        <taxon>Insecta</taxon>
        <taxon>Pterygota</taxon>
        <taxon>Neoptera</taxon>
        <taxon>Endopterygota</taxon>
        <taxon>Diptera</taxon>
        <taxon>Brachycera</taxon>
        <taxon>Muscomorpha</taxon>
        <taxon>Platypezoidea</taxon>
        <taxon>Phoridae</taxon>
        <taxon>Megaseliini</taxon>
        <taxon>Megaselia</taxon>
    </lineage>
</organism>
<dbReference type="EMBL" id="CAQQ02057471">
    <property type="status" value="NOT_ANNOTATED_CDS"/>
    <property type="molecule type" value="Genomic_DNA"/>
</dbReference>
<evidence type="ECO:0000256" key="1">
    <source>
        <dbReference type="SAM" id="MobiDB-lite"/>
    </source>
</evidence>
<feature type="region of interest" description="Disordered" evidence="1">
    <location>
        <begin position="175"/>
        <end position="207"/>
    </location>
</feature>
<dbReference type="Gene3D" id="2.60.40.150">
    <property type="entry name" value="C2 domain"/>
    <property type="match status" value="2"/>
</dbReference>
<evidence type="ECO:0000313" key="3">
    <source>
        <dbReference type="EnsemblMetazoa" id="MESCA002757-PA"/>
    </source>
</evidence>
<dbReference type="FunFam" id="2.60.40.150:FF:000179">
    <property type="entry name" value="synaptotagmin-5 isoform X2"/>
    <property type="match status" value="1"/>
</dbReference>
<dbReference type="PANTHER" id="PTHR10024">
    <property type="entry name" value="SYNAPTOTAGMIN"/>
    <property type="match status" value="1"/>
</dbReference>
<dbReference type="Proteomes" id="UP000015102">
    <property type="component" value="Unassembled WGS sequence"/>
</dbReference>
<dbReference type="STRING" id="36166.T1GH69"/>
<proteinExistence type="predicted"/>
<reference evidence="4" key="1">
    <citation type="submission" date="2013-02" db="EMBL/GenBank/DDBJ databases">
        <authorList>
            <person name="Hughes D."/>
        </authorList>
    </citation>
    <scope>NUCLEOTIDE SEQUENCE</scope>
    <source>
        <strain>Durham</strain>
        <strain evidence="4">NC isolate 2 -- Noor lab</strain>
    </source>
</reference>
<dbReference type="InterPro" id="IPR035892">
    <property type="entry name" value="C2_domain_sf"/>
</dbReference>
<dbReference type="SUPFAM" id="SSF49562">
    <property type="entry name" value="C2 domain (Calcium/lipid-binding domain, CaLB)"/>
    <property type="match status" value="2"/>
</dbReference>
<dbReference type="PANTHER" id="PTHR10024:SF378">
    <property type="entry name" value="SYNAPTOTAGMIN BETA, ISOFORM D"/>
    <property type="match status" value="1"/>
</dbReference>
<feature type="region of interest" description="Disordered" evidence="1">
    <location>
        <begin position="21"/>
        <end position="103"/>
    </location>
</feature>
<dbReference type="EnsemblMetazoa" id="MESCA002757-RA">
    <property type="protein sequence ID" value="MESCA002757-PA"/>
    <property type="gene ID" value="MESCA002757"/>
</dbReference>
<dbReference type="InterPro" id="IPR000008">
    <property type="entry name" value="C2_dom"/>
</dbReference>
<dbReference type="GO" id="GO:0030276">
    <property type="term" value="F:clathrin binding"/>
    <property type="evidence" value="ECO:0007669"/>
    <property type="project" value="TreeGrafter"/>
</dbReference>
<dbReference type="GO" id="GO:0005509">
    <property type="term" value="F:calcium ion binding"/>
    <property type="evidence" value="ECO:0007669"/>
    <property type="project" value="TreeGrafter"/>
</dbReference>
<keyword evidence="4" id="KW-1185">Reference proteome</keyword>
<dbReference type="FunFam" id="2.60.40.150:FF:000180">
    <property type="entry name" value="synaptotagmin-5 isoform X2"/>
    <property type="match status" value="1"/>
</dbReference>
<dbReference type="OMA" id="DQQFKFP"/>
<sequence length="546" mass="60050">MSGLGPAACWLAHKRLESWSRMAKERVDAVRRATERNISGDEGDEKSTTPPPSATSSIASGCDSNGSYDFTTDSEECNLTRDPQPIQPMSSGSSHSINPDILRSPLDLRSSPLHPTFSIKVNLSHLGFKGLHLFLVKGHRGSSPQIRTFGPDGRSSLHGSDTPYVSQYLTRSSSPMRTISLDARSSSPSSNEAELRTPSPSQTSLASLASGSNIIGGSSGNLSALPHSPKIGGRCLSPLLIPPRNSSLASDGVTAPASPLGQLQLDLYTRNEGPVVIPAPSSSPTLGKLHLRVKYDYHLFDLAVHLIEAHNLCSIDDGGFREPYVRLMLNPEVDQRKRQTLIHRGESSPYFDQNFKFPVSKDQLRGKELILQVLEYDRYSHNDVIGEVRIQLDEIDLSGDTEVWGDLVRIKKPVEERPELLVSMNYLPQAERFTVVIMKAKNLDTEQDPYVKLYLIQNGKRVKKKKTSSGKSNDPTNPIWNEQFVFNLPSSAVPGASLEIYLVTTGGEANAIGSCGIGPHEQGTGRQHWYDMIHARKTTAMWHQLR</sequence>
<evidence type="ECO:0000313" key="4">
    <source>
        <dbReference type="Proteomes" id="UP000015102"/>
    </source>
</evidence>
<feature type="compositionally biased region" description="Polar residues" evidence="1">
    <location>
        <begin position="62"/>
        <end position="71"/>
    </location>
</feature>
<feature type="compositionally biased region" description="Polar residues" evidence="1">
    <location>
        <begin position="87"/>
        <end position="97"/>
    </location>
</feature>
<dbReference type="GO" id="GO:0001786">
    <property type="term" value="F:phosphatidylserine binding"/>
    <property type="evidence" value="ECO:0007669"/>
    <property type="project" value="TreeGrafter"/>
</dbReference>
<dbReference type="SMART" id="SM00239">
    <property type="entry name" value="C2"/>
    <property type="match status" value="2"/>
</dbReference>
<dbReference type="GO" id="GO:0070382">
    <property type="term" value="C:exocytic vesicle"/>
    <property type="evidence" value="ECO:0007669"/>
    <property type="project" value="TreeGrafter"/>
</dbReference>
<accession>T1GH69</accession>
<dbReference type="GO" id="GO:0005886">
    <property type="term" value="C:plasma membrane"/>
    <property type="evidence" value="ECO:0007669"/>
    <property type="project" value="TreeGrafter"/>
</dbReference>
<evidence type="ECO:0000259" key="2">
    <source>
        <dbReference type="PROSITE" id="PS50004"/>
    </source>
</evidence>
<feature type="compositionally biased region" description="Polar residues" evidence="1">
    <location>
        <begin position="175"/>
        <end position="205"/>
    </location>
</feature>
<dbReference type="CDD" id="cd00276">
    <property type="entry name" value="C2B_Synaptotagmin"/>
    <property type="match status" value="1"/>
</dbReference>
<feature type="compositionally biased region" description="Basic and acidic residues" evidence="1">
    <location>
        <begin position="21"/>
        <end position="39"/>
    </location>
</feature>
<feature type="domain" description="C2" evidence="2">
    <location>
        <begin position="285"/>
        <end position="405"/>
    </location>
</feature>
<feature type="domain" description="C2" evidence="2">
    <location>
        <begin position="416"/>
        <end position="543"/>
    </location>
</feature>
<dbReference type="GO" id="GO:0017156">
    <property type="term" value="P:calcium-ion regulated exocytosis"/>
    <property type="evidence" value="ECO:0007669"/>
    <property type="project" value="TreeGrafter"/>
</dbReference>
<protein>
    <recommendedName>
        <fullName evidence="2">C2 domain-containing protein</fullName>
    </recommendedName>
</protein>
<dbReference type="HOGENOM" id="CLU_023008_4_0_1"/>
<dbReference type="AlphaFoldDB" id="T1GH69"/>
<dbReference type="GO" id="GO:0005544">
    <property type="term" value="F:calcium-dependent phospholipid binding"/>
    <property type="evidence" value="ECO:0007669"/>
    <property type="project" value="TreeGrafter"/>
</dbReference>